<organism evidence="1 2">
    <name type="scientific">Prorocentrum cordatum</name>
    <dbReference type="NCBI Taxonomy" id="2364126"/>
    <lineage>
        <taxon>Eukaryota</taxon>
        <taxon>Sar</taxon>
        <taxon>Alveolata</taxon>
        <taxon>Dinophyceae</taxon>
        <taxon>Prorocentrales</taxon>
        <taxon>Prorocentraceae</taxon>
        <taxon>Prorocentrum</taxon>
    </lineage>
</organism>
<dbReference type="EMBL" id="CAUYUJ010015631">
    <property type="protein sequence ID" value="CAK0856402.1"/>
    <property type="molecule type" value="Genomic_DNA"/>
</dbReference>
<reference evidence="1" key="1">
    <citation type="submission" date="2023-10" db="EMBL/GenBank/DDBJ databases">
        <authorList>
            <person name="Chen Y."/>
            <person name="Shah S."/>
            <person name="Dougan E. K."/>
            <person name="Thang M."/>
            <person name="Chan C."/>
        </authorList>
    </citation>
    <scope>NUCLEOTIDE SEQUENCE [LARGE SCALE GENOMIC DNA]</scope>
</reference>
<dbReference type="Proteomes" id="UP001189429">
    <property type="component" value="Unassembled WGS sequence"/>
</dbReference>
<keyword evidence="2" id="KW-1185">Reference proteome</keyword>
<proteinExistence type="predicted"/>
<accession>A0ABN9UAT3</accession>
<protein>
    <recommendedName>
        <fullName evidence="3">Protein xylosyltransferase</fullName>
    </recommendedName>
</protein>
<name>A0ABN9UAT3_9DINO</name>
<sequence length="266" mass="31005">MEVAMCASGHIRSFLWPGVASSWKQAAASFPGARLDLRRDGFFVGHFGNFSRFQTSPILLDTYVRDSFGGDKNLAFKHALNLTRLPLRYLLTNERDGKCEDLRAAWKADGLVTRKCRDDPSFLQVMWMDHCFRQAEKYKYALIVRIRPDVALLQPIKWAFDTRKWNFMPKADSGNVDWFFVIPTTSLKSTWANVVHLYFTRVARWDLMLPDYNLINAKDTIHFKRVDQPIAIVRRDMVLGCRWIAMSVYRSDCVAKEKSKYFMTEH</sequence>
<evidence type="ECO:0000313" key="2">
    <source>
        <dbReference type="Proteomes" id="UP001189429"/>
    </source>
</evidence>
<gene>
    <name evidence="1" type="ORF">PCOR1329_LOCUS46800</name>
</gene>
<comment type="caution">
    <text evidence="1">The sequence shown here is derived from an EMBL/GenBank/DDBJ whole genome shotgun (WGS) entry which is preliminary data.</text>
</comment>
<evidence type="ECO:0000313" key="1">
    <source>
        <dbReference type="EMBL" id="CAK0856402.1"/>
    </source>
</evidence>
<evidence type="ECO:0008006" key="3">
    <source>
        <dbReference type="Google" id="ProtNLM"/>
    </source>
</evidence>